<protein>
    <submittedName>
        <fullName evidence="2">Uncharacterized protein</fullName>
    </submittedName>
</protein>
<evidence type="ECO:0000313" key="3">
    <source>
        <dbReference type="Proteomes" id="UP000095713"/>
    </source>
</evidence>
<keyword evidence="1" id="KW-0812">Transmembrane</keyword>
<reference evidence="2 3" key="1">
    <citation type="submission" date="2016-05" db="EMBL/GenBank/DDBJ databases">
        <title>Draft Genome Sequence of Algibacter sp. Strain SK-16 Isolated from the Surface Water of Aburatsubo Inlet.</title>
        <authorList>
            <person name="Wong S.-K."/>
            <person name="Yoshizawa S."/>
            <person name="Nakajima Y."/>
            <person name="Ogura Y."/>
            <person name="Tetsuya H."/>
            <person name="Hamasaki K."/>
        </authorList>
    </citation>
    <scope>NUCLEOTIDE SEQUENCE [LARGE SCALE GENOMIC DNA]</scope>
    <source>
        <strain evidence="2 3">SK-16</strain>
    </source>
</reference>
<feature type="transmembrane region" description="Helical" evidence="1">
    <location>
        <begin position="37"/>
        <end position="56"/>
    </location>
</feature>
<dbReference type="AlphaFoldDB" id="A0A1E5TEK7"/>
<keyword evidence="1" id="KW-0472">Membrane</keyword>
<keyword evidence="3" id="KW-1185">Reference proteome</keyword>
<dbReference type="EMBL" id="MDJD01000006">
    <property type="protein sequence ID" value="OEK09806.1"/>
    <property type="molecule type" value="Genomic_DNA"/>
</dbReference>
<proteinExistence type="predicted"/>
<sequence>MKIKIIILLLTILTTSIQYYWFLPHGRFCSDPIDNNIWLPLLFILFLIFIGTTLIIMFSKKKLLIKLSLFLTLFWLFFNYQSFNDRVSCWSTYLFYEEISEVLSLSLIPIGICLTIFILGYFFLRKLLKVNE</sequence>
<feature type="transmembrane region" description="Helical" evidence="1">
    <location>
        <begin position="103"/>
        <end position="124"/>
    </location>
</feature>
<accession>A0A1E5TEK7</accession>
<name>A0A1E5TEK7_9FLAO</name>
<feature type="transmembrane region" description="Helical" evidence="1">
    <location>
        <begin position="5"/>
        <end position="22"/>
    </location>
</feature>
<dbReference type="OrthoDB" id="1262437at2"/>
<gene>
    <name evidence="2" type="ORF">A8C32_09855</name>
</gene>
<dbReference type="Proteomes" id="UP000095713">
    <property type="component" value="Unassembled WGS sequence"/>
</dbReference>
<keyword evidence="1" id="KW-1133">Transmembrane helix</keyword>
<evidence type="ECO:0000256" key="1">
    <source>
        <dbReference type="SAM" id="Phobius"/>
    </source>
</evidence>
<organism evidence="2 3">
    <name type="scientific">Flavivirga aquatica</name>
    <dbReference type="NCBI Taxonomy" id="1849968"/>
    <lineage>
        <taxon>Bacteria</taxon>
        <taxon>Pseudomonadati</taxon>
        <taxon>Bacteroidota</taxon>
        <taxon>Flavobacteriia</taxon>
        <taxon>Flavobacteriales</taxon>
        <taxon>Flavobacteriaceae</taxon>
        <taxon>Flavivirga</taxon>
    </lineage>
</organism>
<dbReference type="STRING" id="1849968.A8C32_09855"/>
<dbReference type="RefSeq" id="WP_069828466.1">
    <property type="nucleotide sequence ID" value="NZ_MDJD01000006.1"/>
</dbReference>
<evidence type="ECO:0000313" key="2">
    <source>
        <dbReference type="EMBL" id="OEK09806.1"/>
    </source>
</evidence>
<feature type="transmembrane region" description="Helical" evidence="1">
    <location>
        <begin position="63"/>
        <end position="83"/>
    </location>
</feature>
<comment type="caution">
    <text evidence="2">The sequence shown here is derived from an EMBL/GenBank/DDBJ whole genome shotgun (WGS) entry which is preliminary data.</text>
</comment>